<protein>
    <submittedName>
        <fullName evidence="1">Uncharacterized protein</fullName>
    </submittedName>
</protein>
<sequence>MKKLYRKKKSNRGKIHPSPSPSSTSSHSLSVLNLLPSAILTIVSVLSVDDQEVLAYLIHCSITTTTTNPSTKQCNKPTFNYGCFDCYTRLWIRKDSSPNRHLIHQAIEAFEDHLSPSDHPSDKTHKSKPMNLRVSADKSVPDSVSGSLELKTSEPVPSATSTSTSTSDDAAAESVKQCSNAEHEPTDNRLQPVASVQEQQGLERKVWPEVLGLFNSRLWSLWNPSI</sequence>
<evidence type="ECO:0000313" key="2">
    <source>
        <dbReference type="Proteomes" id="UP001234297"/>
    </source>
</evidence>
<name>A0ACC2MTF8_PERAE</name>
<keyword evidence="2" id="KW-1185">Reference proteome</keyword>
<reference evidence="1 2" key="1">
    <citation type="journal article" date="2022" name="Hortic Res">
        <title>A haplotype resolved chromosomal level avocado genome allows analysis of novel avocado genes.</title>
        <authorList>
            <person name="Nath O."/>
            <person name="Fletcher S.J."/>
            <person name="Hayward A."/>
            <person name="Shaw L.M."/>
            <person name="Masouleh A.K."/>
            <person name="Furtado A."/>
            <person name="Henry R.J."/>
            <person name="Mitter N."/>
        </authorList>
    </citation>
    <scope>NUCLEOTIDE SEQUENCE [LARGE SCALE GENOMIC DNA]</scope>
    <source>
        <strain evidence="2">cv. Hass</strain>
    </source>
</reference>
<comment type="caution">
    <text evidence="1">The sequence shown here is derived from an EMBL/GenBank/DDBJ whole genome shotgun (WGS) entry which is preliminary data.</text>
</comment>
<gene>
    <name evidence="1" type="ORF">MRB53_001931</name>
</gene>
<evidence type="ECO:0000313" key="1">
    <source>
        <dbReference type="EMBL" id="KAJ8648908.1"/>
    </source>
</evidence>
<proteinExistence type="predicted"/>
<accession>A0ACC2MTF8</accession>
<dbReference type="EMBL" id="CM056809">
    <property type="protein sequence ID" value="KAJ8648908.1"/>
    <property type="molecule type" value="Genomic_DNA"/>
</dbReference>
<organism evidence="1 2">
    <name type="scientific">Persea americana</name>
    <name type="common">Avocado</name>
    <dbReference type="NCBI Taxonomy" id="3435"/>
    <lineage>
        <taxon>Eukaryota</taxon>
        <taxon>Viridiplantae</taxon>
        <taxon>Streptophyta</taxon>
        <taxon>Embryophyta</taxon>
        <taxon>Tracheophyta</taxon>
        <taxon>Spermatophyta</taxon>
        <taxon>Magnoliopsida</taxon>
        <taxon>Magnoliidae</taxon>
        <taxon>Laurales</taxon>
        <taxon>Lauraceae</taxon>
        <taxon>Persea</taxon>
    </lineage>
</organism>
<dbReference type="Proteomes" id="UP001234297">
    <property type="component" value="Chromosome 1"/>
</dbReference>